<evidence type="ECO:0000256" key="6">
    <source>
        <dbReference type="ARBA" id="ARBA00022989"/>
    </source>
</evidence>
<proteinExistence type="evidence at transcript level"/>
<evidence type="ECO:0000256" key="14">
    <source>
        <dbReference type="SAM" id="MobiDB-lite"/>
    </source>
</evidence>
<name>A0A0P0UP67_LETCA</name>
<dbReference type="InterPro" id="IPR050125">
    <property type="entry name" value="GPCR_opsins"/>
</dbReference>
<dbReference type="AlphaFoldDB" id="A0A0P0UP67"/>
<dbReference type="GO" id="GO:0007602">
    <property type="term" value="P:phototransduction"/>
    <property type="evidence" value="ECO:0007669"/>
    <property type="project" value="UniProtKB-KW"/>
</dbReference>
<evidence type="ECO:0000256" key="7">
    <source>
        <dbReference type="ARBA" id="ARBA00022991"/>
    </source>
</evidence>
<dbReference type="Pfam" id="PF00001">
    <property type="entry name" value="7tm_1"/>
    <property type="match status" value="1"/>
</dbReference>
<evidence type="ECO:0000256" key="4">
    <source>
        <dbReference type="ARBA" id="ARBA00022692"/>
    </source>
</evidence>
<dbReference type="EMBL" id="AB932626">
    <property type="protein sequence ID" value="BAS66935.1"/>
    <property type="molecule type" value="mRNA"/>
</dbReference>
<dbReference type="InterPro" id="IPR001760">
    <property type="entry name" value="Opsin"/>
</dbReference>
<evidence type="ECO:0000256" key="11">
    <source>
        <dbReference type="ARBA" id="ARBA00023170"/>
    </source>
</evidence>
<protein>
    <submittedName>
        <fullName evidence="16">Mammalian-like melanopsin</fullName>
    </submittedName>
</protein>
<dbReference type="SMART" id="SM01381">
    <property type="entry name" value="7TM_GPCR_Srsx"/>
    <property type="match status" value="1"/>
</dbReference>
<dbReference type="GO" id="GO:0007601">
    <property type="term" value="P:visual perception"/>
    <property type="evidence" value="ECO:0007669"/>
    <property type="project" value="InterPro"/>
</dbReference>
<feature type="region of interest" description="Disordered" evidence="14">
    <location>
        <begin position="412"/>
        <end position="433"/>
    </location>
</feature>
<dbReference type="Gene3D" id="1.20.1070.10">
    <property type="entry name" value="Rhodopsin 7-helix transmembrane proteins"/>
    <property type="match status" value="1"/>
</dbReference>
<evidence type="ECO:0000259" key="15">
    <source>
        <dbReference type="PROSITE" id="PS50262"/>
    </source>
</evidence>
<keyword evidence="12 13" id="KW-0807">Transducer</keyword>
<keyword evidence="4 13" id="KW-0812">Transmembrane</keyword>
<feature type="transmembrane region" description="Helical" evidence="13">
    <location>
        <begin position="103"/>
        <end position="128"/>
    </location>
</feature>
<feature type="domain" description="G-protein coupled receptors family 1 profile" evidence="15">
    <location>
        <begin position="82"/>
        <end position="345"/>
    </location>
</feature>
<evidence type="ECO:0000313" key="16">
    <source>
        <dbReference type="EMBL" id="BAS66935.1"/>
    </source>
</evidence>
<dbReference type="PROSITE" id="PS00238">
    <property type="entry name" value="OPSIN"/>
    <property type="match status" value="1"/>
</dbReference>
<keyword evidence="6 13" id="KW-1133">Transmembrane helix</keyword>
<dbReference type="GO" id="GO:0016020">
    <property type="term" value="C:membrane"/>
    <property type="evidence" value="ECO:0007669"/>
    <property type="project" value="UniProtKB-SubCell"/>
</dbReference>
<dbReference type="FunFam" id="1.20.1070.10:FF:000044">
    <property type="entry name" value="Opsin, ultraviolet-sensitive"/>
    <property type="match status" value="1"/>
</dbReference>
<keyword evidence="11 13" id="KW-0675">Receptor</keyword>
<evidence type="ECO:0000256" key="13">
    <source>
        <dbReference type="RuleBase" id="RU004951"/>
    </source>
</evidence>
<keyword evidence="5 13" id="KW-0681">Retinal protein</keyword>
<dbReference type="PRINTS" id="PR00237">
    <property type="entry name" value="GPCRRHODOPSN"/>
</dbReference>
<comment type="similarity">
    <text evidence="13">Belongs to the G-protein coupled receptor 1 family. Opsin subfamily.</text>
</comment>
<comment type="caution">
    <text evidence="13">Lacks conserved residue(s) required for the propagation of feature annotation.</text>
</comment>
<evidence type="ECO:0000256" key="3">
    <source>
        <dbReference type="ARBA" id="ARBA00022606"/>
    </source>
</evidence>
<keyword evidence="9 13" id="KW-0472">Membrane</keyword>
<dbReference type="PROSITE" id="PS00237">
    <property type="entry name" value="G_PROTEIN_RECEP_F1_1"/>
    <property type="match status" value="1"/>
</dbReference>
<evidence type="ECO:0000256" key="9">
    <source>
        <dbReference type="ARBA" id="ARBA00023136"/>
    </source>
</evidence>
<keyword evidence="10" id="KW-1015">Disulfide bond</keyword>
<accession>A0A0P0UP67</accession>
<evidence type="ECO:0000256" key="5">
    <source>
        <dbReference type="ARBA" id="ARBA00022925"/>
    </source>
</evidence>
<dbReference type="InterPro" id="IPR027430">
    <property type="entry name" value="Retinal_BS"/>
</dbReference>
<dbReference type="PRINTS" id="PR00238">
    <property type="entry name" value="OPSIN"/>
</dbReference>
<evidence type="ECO:0000256" key="1">
    <source>
        <dbReference type="ARBA" id="ARBA00004141"/>
    </source>
</evidence>
<feature type="transmembrane region" description="Helical" evidence="13">
    <location>
        <begin position="292"/>
        <end position="318"/>
    </location>
</feature>
<gene>
    <name evidence="16" type="primary">Opn4m</name>
</gene>
<feature type="transmembrane region" description="Helical" evidence="13">
    <location>
        <begin position="67"/>
        <end position="91"/>
    </location>
</feature>
<dbReference type="SUPFAM" id="SSF81321">
    <property type="entry name" value="Family A G protein-coupled receptor-like"/>
    <property type="match status" value="1"/>
</dbReference>
<dbReference type="GO" id="GO:0004930">
    <property type="term" value="F:G protein-coupled receptor activity"/>
    <property type="evidence" value="ECO:0007669"/>
    <property type="project" value="UniProtKB-KW"/>
</dbReference>
<keyword evidence="8 13" id="KW-0297">G-protein coupled receptor</keyword>
<evidence type="ECO:0000256" key="8">
    <source>
        <dbReference type="ARBA" id="ARBA00023040"/>
    </source>
</evidence>
<evidence type="ECO:0000256" key="2">
    <source>
        <dbReference type="ARBA" id="ARBA00022543"/>
    </source>
</evidence>
<dbReference type="PANTHER" id="PTHR24240">
    <property type="entry name" value="OPSIN"/>
    <property type="match status" value="1"/>
</dbReference>
<feature type="transmembrane region" description="Helical" evidence="13">
    <location>
        <begin position="227"/>
        <end position="255"/>
    </location>
</feature>
<evidence type="ECO:0000256" key="12">
    <source>
        <dbReference type="ARBA" id="ARBA00023224"/>
    </source>
</evidence>
<comment type="subcellular location">
    <subcellularLocation>
        <location evidence="1 13">Membrane</location>
        <topology evidence="1 13">Multi-pass membrane protein</topology>
    </subcellularLocation>
</comment>
<keyword evidence="7 13" id="KW-0157">Chromophore</keyword>
<reference evidence="16" key="2">
    <citation type="submission" date="2014-04" db="EMBL/GenBank/DDBJ databases">
        <authorList>
            <person name="Koyanagi M."/>
            <person name="Terakita A."/>
        </authorList>
    </citation>
    <scope>NUCLEOTIDE SEQUENCE</scope>
    <source>
        <tissue evidence="16">Eye</tissue>
    </source>
</reference>
<reference evidence="16" key="1">
    <citation type="journal article" date="2014" name="PLoS ONE">
        <title>Distribution of Mammalian-Like Melanopsin in Cyclostome Retinas Exhibiting a Different Extent of Visual Functions.</title>
        <authorList>
            <person name="Sun L."/>
            <person name="Kawano-Yamashita E."/>
            <person name="Nagata T."/>
            <person name="Tsukamoto H."/>
            <person name="Furutani Y."/>
            <person name="Koyanagi M."/>
            <person name="Terakita A."/>
        </authorList>
    </citation>
    <scope>NUCLEOTIDE SEQUENCE</scope>
    <source>
        <tissue evidence="16">Eye</tissue>
    </source>
</reference>
<keyword evidence="3 13" id="KW-0716">Sensory transduction</keyword>
<dbReference type="InterPro" id="IPR017452">
    <property type="entry name" value="GPCR_Rhodpsn_7TM"/>
</dbReference>
<feature type="transmembrane region" description="Helical" evidence="13">
    <location>
        <begin position="182"/>
        <end position="207"/>
    </location>
</feature>
<feature type="transmembrane region" description="Helical" evidence="13">
    <location>
        <begin position="140"/>
        <end position="161"/>
    </location>
</feature>
<sequence length="568" mass="62600">MEEGSMLFGVHAEPGNYSLVDPAWDGGSALGGPSADPQLSDSNGSDMSDQMREKFPMLDIPHHVHHTIGSVVIAIGFTGIIGNFLVIYVFCRSKSLRSPANIFIINLAFADFFMSITQTPIFFVTSLHKRWIFGEKGCELYAFCGALFGIASMITLVVIATDRYLVLTRPLASIGAMSKRRAMYITAAVWFYSLAWSLPPFFGWSAYVPEGLMTSCTWDYVTFTPAVRSYTMLLFCFVFFIPLIVIIFCYVRIFVAIKNTNRAVKTLGETHDSKESQKQQQRMNAEWKLAKIALIVILLYVVSWSPYSCVALVAWAGYADMLTPYMNSVPAIIAKASAIHNPIVYAITHPKYRQAIGKYVPCLRSLFGVVRKGSRTLSGGSFQSTRHSTLSSQMSCSGDTVRWHRQPTCTSDSESCWTDMEGESGIRTRPASRQVSYDLPRDTIEGQDLGKARCHDSGMFEKTSLDIDNISLVETGSTQGREKSPQGILRPIPYTNAAFEGGEGEGGANLLSGKAGHSSGDERIQMNDLKPSQGHRVVVPSISVNFAPLGWSISLHTPVVLLVLSCRK</sequence>
<organism evidence="16">
    <name type="scientific">Lethenteron camtschaticum</name>
    <name type="common">Japanese lamprey</name>
    <name type="synonym">Lampetra japonica</name>
    <dbReference type="NCBI Taxonomy" id="980415"/>
    <lineage>
        <taxon>Eukaryota</taxon>
        <taxon>Metazoa</taxon>
        <taxon>Chordata</taxon>
        <taxon>Craniata</taxon>
        <taxon>Vertebrata</taxon>
        <taxon>Cyclostomata</taxon>
        <taxon>Hyperoartia</taxon>
        <taxon>Petromyzontiformes</taxon>
        <taxon>Petromyzontidae</taxon>
        <taxon>Lethenteron</taxon>
    </lineage>
</organism>
<dbReference type="PROSITE" id="PS50262">
    <property type="entry name" value="G_PROTEIN_RECEP_F1_2"/>
    <property type="match status" value="1"/>
</dbReference>
<evidence type="ECO:0000256" key="10">
    <source>
        <dbReference type="ARBA" id="ARBA00023157"/>
    </source>
</evidence>
<keyword evidence="2 13" id="KW-0600">Photoreceptor protein</keyword>
<dbReference type="GO" id="GO:0009881">
    <property type="term" value="F:photoreceptor activity"/>
    <property type="evidence" value="ECO:0007669"/>
    <property type="project" value="UniProtKB-KW"/>
</dbReference>
<dbReference type="CDD" id="cd15336">
    <property type="entry name" value="7tmA_Melanopsin"/>
    <property type="match status" value="1"/>
</dbReference>
<feature type="region of interest" description="Disordered" evidence="14">
    <location>
        <begin position="499"/>
        <end position="526"/>
    </location>
</feature>
<dbReference type="InterPro" id="IPR000276">
    <property type="entry name" value="GPCR_Rhodpsn"/>
</dbReference>